<protein>
    <recommendedName>
        <fullName evidence="1">diguanylate cyclase</fullName>
        <ecNumber evidence="1">2.7.7.65</ecNumber>
    </recommendedName>
</protein>
<feature type="domain" description="GGDEF" evidence="4">
    <location>
        <begin position="251"/>
        <end position="386"/>
    </location>
</feature>
<evidence type="ECO:0000313" key="5">
    <source>
        <dbReference type="EMBL" id="GAA3986693.1"/>
    </source>
</evidence>
<evidence type="ECO:0000256" key="3">
    <source>
        <dbReference type="SAM" id="Phobius"/>
    </source>
</evidence>
<dbReference type="Gene3D" id="3.30.70.270">
    <property type="match status" value="1"/>
</dbReference>
<dbReference type="Proteomes" id="UP001501627">
    <property type="component" value="Unassembled WGS sequence"/>
</dbReference>
<dbReference type="InterPro" id="IPR050469">
    <property type="entry name" value="Diguanylate_Cyclase"/>
</dbReference>
<dbReference type="InterPro" id="IPR000160">
    <property type="entry name" value="GGDEF_dom"/>
</dbReference>
<evidence type="ECO:0000256" key="2">
    <source>
        <dbReference type="ARBA" id="ARBA00034247"/>
    </source>
</evidence>
<feature type="transmembrane region" description="Helical" evidence="3">
    <location>
        <begin position="6"/>
        <end position="24"/>
    </location>
</feature>
<dbReference type="EC" id="2.7.7.65" evidence="1"/>
<sequence length="400" mass="42862">MVATFIVGMLCTHLLCFAVMFWLISTRLQGDKLGMGAFAAGNAMLGFAYVLQLLGGPPGWNAASALNHTLTLCVPLVYVVGGLRFFGRAAPLLRPLLWWALAYTAAQVLVQWLAGPVARYAMLSFVSALAFLAMTAAVVQAMRGVARDLRVEMGLFALLIGGLCLLNVAKGVLVARDGLQALDMGQRLQIVFYVYMTFLATVLAPSMIWLVLRRLTDALRDAAGRDPLTQLLNRRGLLAGLQGHFSARAAGHVRLLLLDIDHFKRINDTHGHQAGDQVLCHVAEALRQTLRHGDLASRTGGEEFVVVCADADDAGVMRLAERLRVAIAQQAVSRSGAQGPLRCTVTIGISQVLRGVDGVEAALQEADAALYRGKKAGRNRIEWAHGGALQQAAPSPAVIA</sequence>
<keyword evidence="3" id="KW-1133">Transmembrane helix</keyword>
<keyword evidence="3" id="KW-0472">Membrane</keyword>
<dbReference type="RefSeq" id="WP_103046163.1">
    <property type="nucleotide sequence ID" value="NZ_BAABBP010000004.1"/>
</dbReference>
<keyword evidence="6" id="KW-1185">Reference proteome</keyword>
<evidence type="ECO:0000256" key="1">
    <source>
        <dbReference type="ARBA" id="ARBA00012528"/>
    </source>
</evidence>
<accession>A0ABP7QR24</accession>
<dbReference type="EMBL" id="BAABBP010000004">
    <property type="protein sequence ID" value="GAA3986693.1"/>
    <property type="molecule type" value="Genomic_DNA"/>
</dbReference>
<dbReference type="Pfam" id="PF00990">
    <property type="entry name" value="GGDEF"/>
    <property type="match status" value="1"/>
</dbReference>
<feature type="transmembrane region" description="Helical" evidence="3">
    <location>
        <begin position="36"/>
        <end position="54"/>
    </location>
</feature>
<feature type="transmembrane region" description="Helical" evidence="3">
    <location>
        <begin position="66"/>
        <end position="87"/>
    </location>
</feature>
<proteinExistence type="predicted"/>
<dbReference type="NCBIfam" id="TIGR00254">
    <property type="entry name" value="GGDEF"/>
    <property type="match status" value="1"/>
</dbReference>
<name>A0ABP7QR24_9BURK</name>
<feature type="transmembrane region" description="Helical" evidence="3">
    <location>
        <begin position="190"/>
        <end position="212"/>
    </location>
</feature>
<dbReference type="SUPFAM" id="SSF55073">
    <property type="entry name" value="Nucleotide cyclase"/>
    <property type="match status" value="1"/>
</dbReference>
<dbReference type="PANTHER" id="PTHR45138">
    <property type="entry name" value="REGULATORY COMPONENTS OF SENSORY TRANSDUCTION SYSTEM"/>
    <property type="match status" value="1"/>
</dbReference>
<dbReference type="PROSITE" id="PS50887">
    <property type="entry name" value="GGDEF"/>
    <property type="match status" value="1"/>
</dbReference>
<dbReference type="PANTHER" id="PTHR45138:SF9">
    <property type="entry name" value="DIGUANYLATE CYCLASE DGCM-RELATED"/>
    <property type="match status" value="1"/>
</dbReference>
<comment type="caution">
    <text evidence="5">The sequence shown here is derived from an EMBL/GenBank/DDBJ whole genome shotgun (WGS) entry which is preliminary data.</text>
</comment>
<dbReference type="InterPro" id="IPR043128">
    <property type="entry name" value="Rev_trsase/Diguanyl_cyclase"/>
</dbReference>
<keyword evidence="3" id="KW-0812">Transmembrane</keyword>
<feature type="transmembrane region" description="Helical" evidence="3">
    <location>
        <begin position="120"/>
        <end position="139"/>
    </location>
</feature>
<feature type="transmembrane region" description="Helical" evidence="3">
    <location>
        <begin position="151"/>
        <end position="170"/>
    </location>
</feature>
<dbReference type="SMART" id="SM00267">
    <property type="entry name" value="GGDEF"/>
    <property type="match status" value="1"/>
</dbReference>
<dbReference type="InterPro" id="IPR029787">
    <property type="entry name" value="Nucleotide_cyclase"/>
</dbReference>
<evidence type="ECO:0000259" key="4">
    <source>
        <dbReference type="PROSITE" id="PS50887"/>
    </source>
</evidence>
<dbReference type="CDD" id="cd01949">
    <property type="entry name" value="GGDEF"/>
    <property type="match status" value="1"/>
</dbReference>
<feature type="transmembrane region" description="Helical" evidence="3">
    <location>
        <begin position="96"/>
        <end position="114"/>
    </location>
</feature>
<reference evidence="6" key="1">
    <citation type="journal article" date="2019" name="Int. J. Syst. Evol. Microbiol.">
        <title>The Global Catalogue of Microorganisms (GCM) 10K type strain sequencing project: providing services to taxonomists for standard genome sequencing and annotation.</title>
        <authorList>
            <consortium name="The Broad Institute Genomics Platform"/>
            <consortium name="The Broad Institute Genome Sequencing Center for Infectious Disease"/>
            <person name="Wu L."/>
            <person name="Ma J."/>
        </authorList>
    </citation>
    <scope>NUCLEOTIDE SEQUENCE [LARGE SCALE GENOMIC DNA]</scope>
    <source>
        <strain evidence="6">JCM 17561</strain>
    </source>
</reference>
<organism evidence="5 6">
    <name type="scientific">Comamonas faecalis</name>
    <dbReference type="NCBI Taxonomy" id="1387849"/>
    <lineage>
        <taxon>Bacteria</taxon>
        <taxon>Pseudomonadati</taxon>
        <taxon>Pseudomonadota</taxon>
        <taxon>Betaproteobacteria</taxon>
        <taxon>Burkholderiales</taxon>
        <taxon>Comamonadaceae</taxon>
        <taxon>Comamonas</taxon>
    </lineage>
</organism>
<comment type="catalytic activity">
    <reaction evidence="2">
        <text>2 GTP = 3',3'-c-di-GMP + 2 diphosphate</text>
        <dbReference type="Rhea" id="RHEA:24898"/>
        <dbReference type="ChEBI" id="CHEBI:33019"/>
        <dbReference type="ChEBI" id="CHEBI:37565"/>
        <dbReference type="ChEBI" id="CHEBI:58805"/>
        <dbReference type="EC" id="2.7.7.65"/>
    </reaction>
</comment>
<gene>
    <name evidence="5" type="ORF">GCM10022279_07170</name>
</gene>
<evidence type="ECO:0000313" key="6">
    <source>
        <dbReference type="Proteomes" id="UP001501627"/>
    </source>
</evidence>